<gene>
    <name evidence="2" type="ORF">S03H2_31993</name>
</gene>
<dbReference type="SUPFAM" id="SSF53448">
    <property type="entry name" value="Nucleotide-diphospho-sugar transferases"/>
    <property type="match status" value="1"/>
</dbReference>
<evidence type="ECO:0000313" key="2">
    <source>
        <dbReference type="EMBL" id="GAH52598.1"/>
    </source>
</evidence>
<dbReference type="InterPro" id="IPR051161">
    <property type="entry name" value="Mannose-6P_isomerase_type2"/>
</dbReference>
<feature type="domain" description="Nucleotidyl transferase" evidence="1">
    <location>
        <begin position="4"/>
        <end position="266"/>
    </location>
</feature>
<dbReference type="Gene3D" id="3.90.550.10">
    <property type="entry name" value="Spore Coat Polysaccharide Biosynthesis Protein SpsA, Chain A"/>
    <property type="match status" value="1"/>
</dbReference>
<dbReference type="GO" id="GO:0009298">
    <property type="term" value="P:GDP-mannose biosynthetic process"/>
    <property type="evidence" value="ECO:0007669"/>
    <property type="project" value="TreeGrafter"/>
</dbReference>
<dbReference type="CDD" id="cd02509">
    <property type="entry name" value="GDP-M1P_Guanylyltransferase"/>
    <property type="match status" value="1"/>
</dbReference>
<protein>
    <recommendedName>
        <fullName evidence="1">Nucleotidyl transferase domain-containing protein</fullName>
    </recommendedName>
</protein>
<name>X1I4X6_9ZZZZ</name>
<dbReference type="Pfam" id="PF00483">
    <property type="entry name" value="NTP_transferase"/>
    <property type="match status" value="1"/>
</dbReference>
<organism evidence="2">
    <name type="scientific">marine sediment metagenome</name>
    <dbReference type="NCBI Taxonomy" id="412755"/>
    <lineage>
        <taxon>unclassified sequences</taxon>
        <taxon>metagenomes</taxon>
        <taxon>ecological metagenomes</taxon>
    </lineage>
</organism>
<dbReference type="InterPro" id="IPR005835">
    <property type="entry name" value="NTP_transferase_dom"/>
</dbReference>
<dbReference type="InterPro" id="IPR049577">
    <property type="entry name" value="GMPP_N"/>
</dbReference>
<dbReference type="PANTHER" id="PTHR46390">
    <property type="entry name" value="MANNOSE-1-PHOSPHATE GUANYLYLTRANSFERASE"/>
    <property type="match status" value="1"/>
</dbReference>
<reference evidence="2" key="1">
    <citation type="journal article" date="2014" name="Front. Microbiol.">
        <title>High frequency of phylogenetically diverse reductive dehalogenase-homologous genes in deep subseafloor sedimentary metagenomes.</title>
        <authorList>
            <person name="Kawai M."/>
            <person name="Futagami T."/>
            <person name="Toyoda A."/>
            <person name="Takaki Y."/>
            <person name="Nishi S."/>
            <person name="Hori S."/>
            <person name="Arai W."/>
            <person name="Tsubouchi T."/>
            <person name="Morono Y."/>
            <person name="Uchiyama I."/>
            <person name="Ito T."/>
            <person name="Fujiyama A."/>
            <person name="Inagaki F."/>
            <person name="Takami H."/>
        </authorList>
    </citation>
    <scope>NUCLEOTIDE SEQUENCE</scope>
    <source>
        <strain evidence="2">Expedition CK06-06</strain>
    </source>
</reference>
<dbReference type="PANTHER" id="PTHR46390:SF1">
    <property type="entry name" value="MANNOSE-1-PHOSPHATE GUANYLYLTRANSFERASE"/>
    <property type="match status" value="1"/>
</dbReference>
<sequence length="289" mass="32597">LSRRSTPKHMLTIVTEKPLIVECVERFEGSIPPERILVVTTAEQAPSIREILPQIPAENIIVEPTGRDTAACIGFAACQVRQRDGEAVMAVLPSDHIISPAERFLKSLAAAEQTTVKLDGLVTFGIRPSWPHTGMGYIHRGEQADTVDGFKVFRLKRFREKPNLELAQQFIDTGEYYWNSGIFVWRAATILAEIERYMPEHHQLLSNIARSLGTAEEQKVIEENYPKFQRISIDFGVMEMARAVFVIEADYDWDDVGSWVAIPKHHPTDLYGNTVLADFQCVNTTDCIV</sequence>
<dbReference type="GO" id="GO:0004475">
    <property type="term" value="F:mannose-1-phosphate guanylyltransferase (GTP) activity"/>
    <property type="evidence" value="ECO:0007669"/>
    <property type="project" value="InterPro"/>
</dbReference>
<dbReference type="AlphaFoldDB" id="X1I4X6"/>
<feature type="non-terminal residue" evidence="2">
    <location>
        <position position="289"/>
    </location>
</feature>
<feature type="non-terminal residue" evidence="2">
    <location>
        <position position="1"/>
    </location>
</feature>
<dbReference type="EMBL" id="BARU01019429">
    <property type="protein sequence ID" value="GAH52598.1"/>
    <property type="molecule type" value="Genomic_DNA"/>
</dbReference>
<accession>X1I4X6</accession>
<evidence type="ECO:0000259" key="1">
    <source>
        <dbReference type="Pfam" id="PF00483"/>
    </source>
</evidence>
<comment type="caution">
    <text evidence="2">The sequence shown here is derived from an EMBL/GenBank/DDBJ whole genome shotgun (WGS) entry which is preliminary data.</text>
</comment>
<proteinExistence type="predicted"/>
<dbReference type="InterPro" id="IPR029044">
    <property type="entry name" value="Nucleotide-diphossugar_trans"/>
</dbReference>